<feature type="compositionally biased region" description="Basic and acidic residues" evidence="5">
    <location>
        <begin position="565"/>
        <end position="577"/>
    </location>
</feature>
<evidence type="ECO:0000256" key="2">
    <source>
        <dbReference type="ARBA" id="ARBA00023125"/>
    </source>
</evidence>
<feature type="domain" description="Transcription factor IIIC subunit 5 HTH" evidence="6">
    <location>
        <begin position="220"/>
        <end position="368"/>
    </location>
</feature>
<accession>A0A4U0U350</accession>
<proteinExistence type="predicted"/>
<dbReference type="OrthoDB" id="5598268at2759"/>
<dbReference type="PANTHER" id="PTHR13230:SF5">
    <property type="entry name" value="GENERAL TRANSCRIPTION FACTOR 3C POLYPEPTIDE 5"/>
    <property type="match status" value="1"/>
</dbReference>
<organism evidence="8 9">
    <name type="scientific">Salinomyces thailandicus</name>
    <dbReference type="NCBI Taxonomy" id="706561"/>
    <lineage>
        <taxon>Eukaryota</taxon>
        <taxon>Fungi</taxon>
        <taxon>Dikarya</taxon>
        <taxon>Ascomycota</taxon>
        <taxon>Pezizomycotina</taxon>
        <taxon>Dothideomycetes</taxon>
        <taxon>Dothideomycetidae</taxon>
        <taxon>Mycosphaerellales</taxon>
        <taxon>Teratosphaeriaceae</taxon>
        <taxon>Salinomyces</taxon>
    </lineage>
</organism>
<evidence type="ECO:0000259" key="6">
    <source>
        <dbReference type="Pfam" id="PF09734"/>
    </source>
</evidence>
<keyword evidence="3" id="KW-0804">Transcription</keyword>
<dbReference type="Gene3D" id="3.30.200.160">
    <property type="entry name" value="TFIIIC, subcomplex tauA, subunit Sfc1, barrel domain"/>
    <property type="match status" value="1"/>
</dbReference>
<dbReference type="GO" id="GO:0006384">
    <property type="term" value="P:transcription initiation at RNA polymerase III promoter"/>
    <property type="evidence" value="ECO:0007669"/>
    <property type="project" value="InterPro"/>
</dbReference>
<dbReference type="InterPro" id="IPR040454">
    <property type="entry name" value="TF_IIIC_Tfc1/Sfc1"/>
</dbReference>
<feature type="region of interest" description="Disordered" evidence="5">
    <location>
        <begin position="379"/>
        <end position="400"/>
    </location>
</feature>
<evidence type="ECO:0000256" key="3">
    <source>
        <dbReference type="ARBA" id="ARBA00023163"/>
    </source>
</evidence>
<sequence length="605" mass="66675">MATEQGPPQENSARPGPSTALVHSVPQASIVSIEHPCIVHDFDNGFKSLGGEPKLKHVLEHRVGDSLTKVNGKLNVLPEPVAGVSLRPNDSLAKKLISKGAITKNALVKATVPRWTGRKRKRGSDEPFQPASSSKSSKKLSEAPDLLRRVRDNESAYTIEPVGMIEQTHRFRSQPDYQMYGGDHPIMAGLRDHVLKGRYEELKKFRVDLRPRARDASAFPFPPTILQSQQPYRYEYQQAPNVVFTRDEHGNAVAENTNPGHSKRQTQAVQPDVAEVPSVPPPNLDASRFTDMVNDAIPKLRELLEKRPLVTRRVAQSAIPTLTPPTFFEAGQFLGYMFVAGPWRDVLIKYGVDPRSDPKYRFYQTMMIYFRGKSAQKLGKPQTDAAGNTPQPPTSDVSAATTSPAYIFDGTYIDPSASNLWQLCDITDSNLYAILHSPSAIRPTCDVWQWGWLHNGTMSKVRMIMRDKIHHLLAGNPPPEEDYQQLADIPDEVTEGSVIFDKEKHSRAVAELRTAVRTHAKGYKLYKGGRKREEGGGEVRSGTPGGRDEPHVASGHEEDGEADGVDGREMEASEMVRDGPIAELDNSGAGAAQSSDIAEAGDGES</sequence>
<dbReference type="InterPro" id="IPR041499">
    <property type="entry name" value="Tfc1/Sfc1_N"/>
</dbReference>
<name>A0A4U0U350_9PEZI</name>
<dbReference type="PANTHER" id="PTHR13230">
    <property type="entry name" value="GENERAL TRANSCRIPTION FACTOR IIIC, POLYPEPTIDE 5"/>
    <property type="match status" value="1"/>
</dbReference>
<evidence type="ECO:0000313" key="8">
    <source>
        <dbReference type="EMBL" id="TKA29441.1"/>
    </source>
</evidence>
<dbReference type="GO" id="GO:0005634">
    <property type="term" value="C:nucleus"/>
    <property type="evidence" value="ECO:0007669"/>
    <property type="project" value="UniProtKB-SubCell"/>
</dbReference>
<dbReference type="InterPro" id="IPR042536">
    <property type="entry name" value="TFIIIC_tauA_Sfc1"/>
</dbReference>
<dbReference type="GO" id="GO:0001003">
    <property type="term" value="F:RNA polymerase III type 2 promoter sequence-specific DNA binding"/>
    <property type="evidence" value="ECO:0007669"/>
    <property type="project" value="TreeGrafter"/>
</dbReference>
<reference evidence="8 9" key="1">
    <citation type="submission" date="2017-03" db="EMBL/GenBank/DDBJ databases">
        <title>Genomes of endolithic fungi from Antarctica.</title>
        <authorList>
            <person name="Coleine C."/>
            <person name="Masonjones S."/>
            <person name="Stajich J.E."/>
        </authorList>
    </citation>
    <scope>NUCLEOTIDE SEQUENCE [LARGE SCALE GENOMIC DNA]</scope>
    <source>
        <strain evidence="8 9">CCFEE 6315</strain>
    </source>
</reference>
<feature type="compositionally biased region" description="Basic and acidic residues" evidence="5">
    <location>
        <begin position="546"/>
        <end position="557"/>
    </location>
</feature>
<dbReference type="Pfam" id="PF17682">
    <property type="entry name" value="Tau95_N"/>
    <property type="match status" value="1"/>
</dbReference>
<dbReference type="Pfam" id="PF09734">
    <property type="entry name" value="Tau95"/>
    <property type="match status" value="1"/>
</dbReference>
<feature type="region of interest" description="Disordered" evidence="5">
    <location>
        <begin position="523"/>
        <end position="605"/>
    </location>
</feature>
<dbReference type="GO" id="GO:0000127">
    <property type="term" value="C:transcription factor TFIIIC complex"/>
    <property type="evidence" value="ECO:0007669"/>
    <property type="project" value="InterPro"/>
</dbReference>
<feature type="compositionally biased region" description="Polar residues" evidence="5">
    <location>
        <begin position="1"/>
        <end position="12"/>
    </location>
</feature>
<feature type="domain" description="Transcription factor IIIC subunit Tfc1/Sfc1 triple barrel" evidence="7">
    <location>
        <begin position="31"/>
        <end position="179"/>
    </location>
</feature>
<dbReference type="EMBL" id="NAJL01000014">
    <property type="protein sequence ID" value="TKA29441.1"/>
    <property type="molecule type" value="Genomic_DNA"/>
</dbReference>
<evidence type="ECO:0000259" key="7">
    <source>
        <dbReference type="Pfam" id="PF17682"/>
    </source>
</evidence>
<dbReference type="Proteomes" id="UP000308549">
    <property type="component" value="Unassembled WGS sequence"/>
</dbReference>
<gene>
    <name evidence="8" type="ORF">B0A50_03453</name>
</gene>
<feature type="region of interest" description="Disordered" evidence="5">
    <location>
        <begin position="1"/>
        <end position="21"/>
    </location>
</feature>
<feature type="compositionally biased region" description="Polar residues" evidence="5">
    <location>
        <begin position="385"/>
        <end position="400"/>
    </location>
</feature>
<dbReference type="AlphaFoldDB" id="A0A4U0U350"/>
<keyword evidence="2" id="KW-0238">DNA-binding</keyword>
<keyword evidence="4" id="KW-0539">Nucleus</keyword>
<protein>
    <submittedName>
        <fullName evidence="8">Uncharacterized protein</fullName>
    </submittedName>
</protein>
<evidence type="ECO:0000256" key="4">
    <source>
        <dbReference type="ARBA" id="ARBA00023242"/>
    </source>
</evidence>
<comment type="subcellular location">
    <subcellularLocation>
        <location evidence="1">Nucleus</location>
    </subcellularLocation>
</comment>
<dbReference type="InterPro" id="IPR019136">
    <property type="entry name" value="TF_IIIC_su-5_HTH"/>
</dbReference>
<evidence type="ECO:0000313" key="9">
    <source>
        <dbReference type="Proteomes" id="UP000308549"/>
    </source>
</evidence>
<evidence type="ECO:0000256" key="1">
    <source>
        <dbReference type="ARBA" id="ARBA00004123"/>
    </source>
</evidence>
<feature type="region of interest" description="Disordered" evidence="5">
    <location>
        <begin position="113"/>
        <end position="147"/>
    </location>
</feature>
<evidence type="ECO:0000256" key="5">
    <source>
        <dbReference type="SAM" id="MobiDB-lite"/>
    </source>
</evidence>
<dbReference type="GO" id="GO:0001002">
    <property type="term" value="F:RNA polymerase III type 1 promoter sequence-specific DNA binding"/>
    <property type="evidence" value="ECO:0007669"/>
    <property type="project" value="TreeGrafter"/>
</dbReference>
<keyword evidence="9" id="KW-1185">Reference proteome</keyword>
<comment type="caution">
    <text evidence="8">The sequence shown here is derived from an EMBL/GenBank/DDBJ whole genome shotgun (WGS) entry which is preliminary data.</text>
</comment>